<comment type="catalytic activity">
    <reaction evidence="1">
        <text>Hydrolyzes the link between N-acetylmuramoyl residues and L-amino acid residues in certain cell-wall glycopeptides.</text>
        <dbReference type="EC" id="3.5.1.28"/>
    </reaction>
</comment>
<dbReference type="KEGG" id="hoh:Hoch_5733"/>
<dbReference type="EMBL" id="CP001804">
    <property type="protein sequence ID" value="ACY18210.1"/>
    <property type="molecule type" value="Genomic_DNA"/>
</dbReference>
<evidence type="ECO:0000256" key="3">
    <source>
        <dbReference type="ARBA" id="ARBA00022801"/>
    </source>
</evidence>
<dbReference type="STRING" id="502025.Hoch_5733"/>
<dbReference type="PANTHER" id="PTHR30417:SF1">
    <property type="entry name" value="N-ACETYLMURAMOYL-L-ALANINE AMIDASE AMID"/>
    <property type="match status" value="1"/>
</dbReference>
<dbReference type="GO" id="GO:0009254">
    <property type="term" value="P:peptidoglycan turnover"/>
    <property type="evidence" value="ECO:0007669"/>
    <property type="project" value="TreeGrafter"/>
</dbReference>
<dbReference type="Gene3D" id="1.10.101.10">
    <property type="entry name" value="PGBD-like superfamily/PGBD"/>
    <property type="match status" value="1"/>
</dbReference>
<dbReference type="SMART" id="SM00644">
    <property type="entry name" value="Ami_2"/>
    <property type="match status" value="1"/>
</dbReference>
<dbReference type="CDD" id="cd06583">
    <property type="entry name" value="PGRP"/>
    <property type="match status" value="1"/>
</dbReference>
<dbReference type="GO" id="GO:0008745">
    <property type="term" value="F:N-acetylmuramoyl-L-alanine amidase activity"/>
    <property type="evidence" value="ECO:0007669"/>
    <property type="project" value="UniProtKB-EC"/>
</dbReference>
<dbReference type="Proteomes" id="UP000001880">
    <property type="component" value="Chromosome"/>
</dbReference>
<dbReference type="SUPFAM" id="SSF55846">
    <property type="entry name" value="N-acetylmuramoyl-L-alanine amidase-like"/>
    <property type="match status" value="1"/>
</dbReference>
<dbReference type="PANTHER" id="PTHR30417">
    <property type="entry name" value="N-ACETYLMURAMOYL-L-ALANINE AMIDASE AMID"/>
    <property type="match status" value="1"/>
</dbReference>
<dbReference type="RefSeq" id="WP_012830802.1">
    <property type="nucleotide sequence ID" value="NC_013440.1"/>
</dbReference>
<dbReference type="OrthoDB" id="9794842at2"/>
<dbReference type="Pfam" id="PF01510">
    <property type="entry name" value="Amidase_2"/>
    <property type="match status" value="1"/>
</dbReference>
<dbReference type="AlphaFoldDB" id="D0LH65"/>
<keyword evidence="3" id="KW-0378">Hydrolase</keyword>
<evidence type="ECO:0000256" key="2">
    <source>
        <dbReference type="ARBA" id="ARBA00011901"/>
    </source>
</evidence>
<feature type="domain" description="N-acetylmuramoyl-L-alanine amidase" evidence="5">
    <location>
        <begin position="75"/>
        <end position="216"/>
    </location>
</feature>
<evidence type="ECO:0000313" key="7">
    <source>
        <dbReference type="Proteomes" id="UP000001880"/>
    </source>
</evidence>
<protein>
    <recommendedName>
        <fullName evidence="2">N-acetylmuramoyl-L-alanine amidase</fullName>
        <ecNumber evidence="2">3.5.1.28</ecNumber>
    </recommendedName>
</protein>
<dbReference type="InterPro" id="IPR036505">
    <property type="entry name" value="Amidase/PGRP_sf"/>
</dbReference>
<evidence type="ECO:0000256" key="4">
    <source>
        <dbReference type="ARBA" id="ARBA00023316"/>
    </source>
</evidence>
<dbReference type="eggNOG" id="COG3023">
    <property type="taxonomic scope" value="Bacteria"/>
</dbReference>
<keyword evidence="4" id="KW-0961">Cell wall biogenesis/degradation</keyword>
<dbReference type="GO" id="GO:0071555">
    <property type="term" value="P:cell wall organization"/>
    <property type="evidence" value="ECO:0007669"/>
    <property type="project" value="UniProtKB-KW"/>
</dbReference>
<name>D0LH65_HALO1</name>
<dbReference type="GO" id="GO:0009253">
    <property type="term" value="P:peptidoglycan catabolic process"/>
    <property type="evidence" value="ECO:0007669"/>
    <property type="project" value="InterPro"/>
</dbReference>
<dbReference type="Gene3D" id="3.40.80.10">
    <property type="entry name" value="Peptidoglycan recognition protein-like"/>
    <property type="match status" value="1"/>
</dbReference>
<organism evidence="6 7">
    <name type="scientific">Haliangium ochraceum (strain DSM 14365 / JCM 11303 / SMP-2)</name>
    <dbReference type="NCBI Taxonomy" id="502025"/>
    <lineage>
        <taxon>Bacteria</taxon>
        <taxon>Pseudomonadati</taxon>
        <taxon>Myxococcota</taxon>
        <taxon>Polyangia</taxon>
        <taxon>Haliangiales</taxon>
        <taxon>Kofleriaceae</taxon>
        <taxon>Haliangium</taxon>
    </lineage>
</organism>
<keyword evidence="7" id="KW-1185">Reference proteome</keyword>
<evidence type="ECO:0000313" key="6">
    <source>
        <dbReference type="EMBL" id="ACY18210.1"/>
    </source>
</evidence>
<gene>
    <name evidence="6" type="ordered locus">Hoch_5733</name>
</gene>
<dbReference type="HOGENOM" id="CLU_1188638_0_0_7"/>
<reference evidence="6 7" key="1">
    <citation type="journal article" date="2010" name="Stand. Genomic Sci.">
        <title>Complete genome sequence of Haliangium ochraceum type strain (SMP-2).</title>
        <authorList>
            <consortium name="US DOE Joint Genome Institute (JGI-PGF)"/>
            <person name="Ivanova N."/>
            <person name="Daum C."/>
            <person name="Lang E."/>
            <person name="Abt B."/>
            <person name="Kopitz M."/>
            <person name="Saunders E."/>
            <person name="Lapidus A."/>
            <person name="Lucas S."/>
            <person name="Glavina Del Rio T."/>
            <person name="Nolan M."/>
            <person name="Tice H."/>
            <person name="Copeland A."/>
            <person name="Cheng J.F."/>
            <person name="Chen F."/>
            <person name="Bruce D."/>
            <person name="Goodwin L."/>
            <person name="Pitluck S."/>
            <person name="Mavromatis K."/>
            <person name="Pati A."/>
            <person name="Mikhailova N."/>
            <person name="Chen A."/>
            <person name="Palaniappan K."/>
            <person name="Land M."/>
            <person name="Hauser L."/>
            <person name="Chang Y.J."/>
            <person name="Jeffries C.D."/>
            <person name="Detter J.C."/>
            <person name="Brettin T."/>
            <person name="Rohde M."/>
            <person name="Goker M."/>
            <person name="Bristow J."/>
            <person name="Markowitz V."/>
            <person name="Eisen J.A."/>
            <person name="Hugenholtz P."/>
            <person name="Kyrpides N.C."/>
            <person name="Klenk H.P."/>
        </authorList>
    </citation>
    <scope>NUCLEOTIDE SEQUENCE [LARGE SCALE GENOMIC DNA]</scope>
    <source>
        <strain evidence="7">DSM 14365 / CIP 107738 / JCM 11303 / AJ 13395 / SMP-2</strain>
    </source>
</reference>
<evidence type="ECO:0000259" key="5">
    <source>
        <dbReference type="SMART" id="SM00644"/>
    </source>
</evidence>
<accession>D0LH65</accession>
<proteinExistence type="predicted"/>
<evidence type="ECO:0000256" key="1">
    <source>
        <dbReference type="ARBA" id="ARBA00001561"/>
    </source>
</evidence>
<dbReference type="InterPro" id="IPR036366">
    <property type="entry name" value="PGBDSf"/>
</dbReference>
<dbReference type="InterPro" id="IPR002502">
    <property type="entry name" value="Amidase_domain"/>
</dbReference>
<sequence length="233" mass="25460">MGADDYNQRALAAGRLRTAHLTALTRRFQDQHGLVADGKCGPLTRAVLEREAFALEMAGGWLSGPGVVHLRAHASWFGAAMPAGPLAIMAHYTATDPGTARAMAERRVRERTSQNRPASWHITIDHEGTIWQMVAASACAWHCARGKVDGPSGKKLSINQAVVGIELEGHGEEFTAAQIEAACRVWRALVRTYAIPDHLAMLEHSRYDPGRRVDPGPVWMKQHAQRVLAFAFG</sequence>
<dbReference type="InterPro" id="IPR051206">
    <property type="entry name" value="NAMLAA_amidase_2"/>
</dbReference>
<dbReference type="EC" id="3.5.1.28" evidence="2"/>